<dbReference type="EMBL" id="GIFC01000327">
    <property type="protein sequence ID" value="MXU82410.1"/>
    <property type="molecule type" value="Transcribed_RNA"/>
</dbReference>
<evidence type="ECO:0000313" key="1">
    <source>
        <dbReference type="EMBL" id="MXU82410.1"/>
    </source>
</evidence>
<sequence>MSRYTFTTFFWPMRCARSMAWRSFMGFQSCSTKMTVSAPVRLRPRPPTWVVSSRTSIEGSVLKRCTRA</sequence>
<name>A0A6B0U0Z9_IXORI</name>
<dbReference type="AlphaFoldDB" id="A0A6B0U0Z9"/>
<protein>
    <submittedName>
        <fullName evidence="1">Uncharacterized protein</fullName>
    </submittedName>
</protein>
<organism evidence="1">
    <name type="scientific">Ixodes ricinus</name>
    <name type="common">Common tick</name>
    <name type="synonym">Acarus ricinus</name>
    <dbReference type="NCBI Taxonomy" id="34613"/>
    <lineage>
        <taxon>Eukaryota</taxon>
        <taxon>Metazoa</taxon>
        <taxon>Ecdysozoa</taxon>
        <taxon>Arthropoda</taxon>
        <taxon>Chelicerata</taxon>
        <taxon>Arachnida</taxon>
        <taxon>Acari</taxon>
        <taxon>Parasitiformes</taxon>
        <taxon>Ixodida</taxon>
        <taxon>Ixodoidea</taxon>
        <taxon>Ixodidae</taxon>
        <taxon>Ixodinae</taxon>
        <taxon>Ixodes</taxon>
    </lineage>
</organism>
<proteinExistence type="predicted"/>
<accession>A0A6B0U0Z9</accession>
<reference evidence="1" key="1">
    <citation type="submission" date="2019-12" db="EMBL/GenBank/DDBJ databases">
        <title>An insight into the sialome of adult female Ixodes ricinus ticks feeding for 6 days.</title>
        <authorList>
            <person name="Perner J."/>
            <person name="Ribeiro J.M.C."/>
        </authorList>
    </citation>
    <scope>NUCLEOTIDE SEQUENCE</scope>
    <source>
        <strain evidence="1">Semi-engorged</strain>
        <tissue evidence="1">Salivary glands</tissue>
    </source>
</reference>